<keyword evidence="2" id="KW-1185">Reference proteome</keyword>
<dbReference type="Proteomes" id="UP000219494">
    <property type="component" value="Unassembled WGS sequence"/>
</dbReference>
<protein>
    <submittedName>
        <fullName evidence="1">DNA-binding transcriptional regulator, PadR family</fullName>
    </submittedName>
</protein>
<dbReference type="GO" id="GO:0003677">
    <property type="term" value="F:DNA binding"/>
    <property type="evidence" value="ECO:0007669"/>
    <property type="project" value="UniProtKB-KW"/>
</dbReference>
<keyword evidence="1" id="KW-0238">DNA-binding</keyword>
<dbReference type="EMBL" id="OBMI01000001">
    <property type="protein sequence ID" value="SOB79147.1"/>
    <property type="molecule type" value="Genomic_DNA"/>
</dbReference>
<accession>A0A285QG97</accession>
<evidence type="ECO:0000313" key="1">
    <source>
        <dbReference type="EMBL" id="SOB79147.1"/>
    </source>
</evidence>
<sequence length="190" mass="20891">MQADERGLLSELEGAILCELAHRGEQTAFRVRRSFASSPSLEWRGSAGAVYAAIKRLEEAGMIAGQDVGDKRASRLLSITGQGRAMLHAWACDPQRAVSVGIDPMRLRAGLWQTLDVGERIAVAAQMRAALQASIATLESYSNHDDLVERTGLDLAIRLQRSRLEWLQTLVQVDKGRGSLHEQREENGKS</sequence>
<evidence type="ECO:0000313" key="2">
    <source>
        <dbReference type="Proteomes" id="UP000219494"/>
    </source>
</evidence>
<proteinExistence type="predicted"/>
<dbReference type="InterPro" id="IPR036388">
    <property type="entry name" value="WH-like_DNA-bd_sf"/>
</dbReference>
<dbReference type="Gene3D" id="1.10.10.10">
    <property type="entry name" value="Winged helix-like DNA-binding domain superfamily/Winged helix DNA-binding domain"/>
    <property type="match status" value="1"/>
</dbReference>
<gene>
    <name evidence="1" type="ORF">SAMN06297144_0400</name>
</gene>
<dbReference type="AlphaFoldDB" id="A0A285QG97"/>
<dbReference type="SUPFAM" id="SSF46785">
    <property type="entry name" value="Winged helix' DNA-binding domain"/>
    <property type="match status" value="1"/>
</dbReference>
<reference evidence="1 2" key="1">
    <citation type="submission" date="2017-07" db="EMBL/GenBank/DDBJ databases">
        <authorList>
            <person name="Sun Z.S."/>
            <person name="Albrecht U."/>
            <person name="Echele G."/>
            <person name="Lee C.C."/>
        </authorList>
    </citation>
    <scope>NUCLEOTIDE SEQUENCE [LARGE SCALE GENOMIC DNA]</scope>
    <source>
        <strain evidence="1 2">CGMCC 1.12672</strain>
    </source>
</reference>
<name>A0A285QG97_9SPHN</name>
<dbReference type="OrthoDB" id="3186544at2"/>
<dbReference type="RefSeq" id="WP_097062332.1">
    <property type="nucleotide sequence ID" value="NZ_OBMI01000001.1"/>
</dbReference>
<organism evidence="1 2">
    <name type="scientific">Sphingomonas guangdongensis</name>
    <dbReference type="NCBI Taxonomy" id="1141890"/>
    <lineage>
        <taxon>Bacteria</taxon>
        <taxon>Pseudomonadati</taxon>
        <taxon>Pseudomonadota</taxon>
        <taxon>Alphaproteobacteria</taxon>
        <taxon>Sphingomonadales</taxon>
        <taxon>Sphingomonadaceae</taxon>
        <taxon>Sphingomonas</taxon>
    </lineage>
</organism>
<dbReference type="InterPro" id="IPR036390">
    <property type="entry name" value="WH_DNA-bd_sf"/>
</dbReference>